<dbReference type="EMBL" id="HG792015">
    <property type="protein sequence ID" value="CDM27077.1"/>
    <property type="molecule type" value="Genomic_DNA"/>
</dbReference>
<name>W6QBP8_PENRF</name>
<dbReference type="AlphaFoldDB" id="W6QBP8"/>
<evidence type="ECO:0000313" key="2">
    <source>
        <dbReference type="Proteomes" id="UP000030686"/>
    </source>
</evidence>
<organism evidence="1 2">
    <name type="scientific">Penicillium roqueforti (strain FM164)</name>
    <dbReference type="NCBI Taxonomy" id="1365484"/>
    <lineage>
        <taxon>Eukaryota</taxon>
        <taxon>Fungi</taxon>
        <taxon>Dikarya</taxon>
        <taxon>Ascomycota</taxon>
        <taxon>Pezizomycotina</taxon>
        <taxon>Eurotiomycetes</taxon>
        <taxon>Eurotiomycetidae</taxon>
        <taxon>Eurotiales</taxon>
        <taxon>Aspergillaceae</taxon>
        <taxon>Penicillium</taxon>
    </lineage>
</organism>
<reference evidence="1" key="1">
    <citation type="journal article" date="2014" name="Nat. Commun.">
        <title>Multiple recent horizontal transfers of a large genomic region in cheese making fungi.</title>
        <authorList>
            <person name="Cheeseman K."/>
            <person name="Ropars J."/>
            <person name="Renault P."/>
            <person name="Dupont J."/>
            <person name="Gouzy J."/>
            <person name="Branca A."/>
            <person name="Abraham A.L."/>
            <person name="Ceppi M."/>
            <person name="Conseiller E."/>
            <person name="Debuchy R."/>
            <person name="Malagnac F."/>
            <person name="Goarin A."/>
            <person name="Silar P."/>
            <person name="Lacoste S."/>
            <person name="Sallet E."/>
            <person name="Bensimon A."/>
            <person name="Giraud T."/>
            <person name="Brygoo Y."/>
        </authorList>
    </citation>
    <scope>NUCLEOTIDE SEQUENCE [LARGE SCALE GENOMIC DNA]</scope>
    <source>
        <strain evidence="1">FM164</strain>
    </source>
</reference>
<dbReference type="Proteomes" id="UP000030686">
    <property type="component" value="Unassembled WGS sequence"/>
</dbReference>
<accession>W6QBP8</accession>
<sequence>MFSISPRVNARAQTYNWLHQFSWSNYVSSVSTSYSVPTTINAASDPFYLNANGNQNIDYHFGPEATSNNKKPRSKHHCLFQIPVARFTNDHSLQPKTKSQLPHIHYRLG</sequence>
<gene>
    <name evidence="1" type="ORF">PROQFM164_S01g000886</name>
</gene>
<keyword evidence="2" id="KW-1185">Reference proteome</keyword>
<proteinExistence type="predicted"/>
<protein>
    <submittedName>
        <fullName evidence="1">Genomic scaffold, ProqFM164S01</fullName>
    </submittedName>
</protein>
<evidence type="ECO:0000313" key="1">
    <source>
        <dbReference type="EMBL" id="CDM27077.1"/>
    </source>
</evidence>